<dbReference type="InterPro" id="IPR008974">
    <property type="entry name" value="TRAF-like"/>
</dbReference>
<keyword evidence="4" id="KW-1185">Reference proteome</keyword>
<name>A0AAV3NWS0_LITER</name>
<dbReference type="EMBL" id="BAABME010000503">
    <property type="protein sequence ID" value="GAA0143312.1"/>
    <property type="molecule type" value="Genomic_DNA"/>
</dbReference>
<feature type="region of interest" description="Disordered" evidence="1">
    <location>
        <begin position="560"/>
        <end position="579"/>
    </location>
</feature>
<feature type="compositionally biased region" description="Polar residues" evidence="1">
    <location>
        <begin position="635"/>
        <end position="657"/>
    </location>
</feature>
<dbReference type="AlphaFoldDB" id="A0AAV3NWS0"/>
<feature type="domain" description="MATH" evidence="2">
    <location>
        <begin position="68"/>
        <end position="190"/>
    </location>
</feature>
<dbReference type="SMART" id="SM00061">
    <property type="entry name" value="MATH"/>
    <property type="match status" value="1"/>
</dbReference>
<feature type="compositionally biased region" description="Polar residues" evidence="1">
    <location>
        <begin position="467"/>
        <end position="479"/>
    </location>
</feature>
<feature type="compositionally biased region" description="Basic and acidic residues" evidence="1">
    <location>
        <begin position="431"/>
        <end position="444"/>
    </location>
</feature>
<evidence type="ECO:0000313" key="3">
    <source>
        <dbReference type="EMBL" id="GAA0143312.1"/>
    </source>
</evidence>
<feature type="region of interest" description="Disordered" evidence="1">
    <location>
        <begin position="617"/>
        <end position="718"/>
    </location>
</feature>
<dbReference type="Proteomes" id="UP001454036">
    <property type="component" value="Unassembled WGS sequence"/>
</dbReference>
<feature type="region of interest" description="Disordered" evidence="1">
    <location>
        <begin position="431"/>
        <end position="512"/>
    </location>
</feature>
<protein>
    <recommendedName>
        <fullName evidence="2">MATH domain-containing protein</fullName>
    </recommendedName>
</protein>
<gene>
    <name evidence="3" type="ORF">LIER_04028</name>
</gene>
<dbReference type="InterPro" id="IPR002083">
    <property type="entry name" value="MATH/TRAF_dom"/>
</dbReference>
<feature type="compositionally biased region" description="Polar residues" evidence="1">
    <location>
        <begin position="683"/>
        <end position="699"/>
    </location>
</feature>
<feature type="compositionally biased region" description="Basic and acidic residues" evidence="1">
    <location>
        <begin position="658"/>
        <end position="677"/>
    </location>
</feature>
<dbReference type="InterPro" id="IPR055327">
    <property type="entry name" value="TRAF1A/B"/>
</dbReference>
<feature type="compositionally biased region" description="Basic residues" evidence="1">
    <location>
        <begin position="445"/>
        <end position="461"/>
    </location>
</feature>
<dbReference type="CDD" id="cd00121">
    <property type="entry name" value="MATH"/>
    <property type="match status" value="1"/>
</dbReference>
<feature type="region of interest" description="Disordered" evidence="1">
    <location>
        <begin position="592"/>
        <end position="611"/>
    </location>
</feature>
<feature type="region of interest" description="Disordered" evidence="1">
    <location>
        <begin position="352"/>
        <end position="373"/>
    </location>
</feature>
<dbReference type="Pfam" id="PF22486">
    <property type="entry name" value="MATH_2"/>
    <property type="match status" value="1"/>
</dbReference>
<evidence type="ECO:0000256" key="1">
    <source>
        <dbReference type="SAM" id="MobiDB-lite"/>
    </source>
</evidence>
<accession>A0AAV3NWS0</accession>
<feature type="region of interest" description="Disordered" evidence="1">
    <location>
        <begin position="775"/>
        <end position="797"/>
    </location>
</feature>
<feature type="compositionally biased region" description="Low complexity" evidence="1">
    <location>
        <begin position="569"/>
        <end position="579"/>
    </location>
</feature>
<dbReference type="Gene3D" id="2.60.210.10">
    <property type="entry name" value="Apoptosis, Tumor Necrosis Factor Receptor Associated Protein 2, Chain A"/>
    <property type="match status" value="1"/>
</dbReference>
<reference evidence="3 4" key="1">
    <citation type="submission" date="2024-01" db="EMBL/GenBank/DDBJ databases">
        <title>The complete chloroplast genome sequence of Lithospermum erythrorhizon: insights into the phylogenetic relationship among Boraginaceae species and the maternal lineages of purple gromwells.</title>
        <authorList>
            <person name="Okada T."/>
            <person name="Watanabe K."/>
        </authorList>
    </citation>
    <scope>NUCLEOTIDE SEQUENCE [LARGE SCALE GENOMIC DNA]</scope>
</reference>
<dbReference type="PANTHER" id="PTHR47477">
    <property type="entry name" value="TNF RECEPTOR-ASSOCIATED FACTOR HOMOLOG 1A"/>
    <property type="match status" value="1"/>
</dbReference>
<dbReference type="PROSITE" id="PS50144">
    <property type="entry name" value="MATH"/>
    <property type="match status" value="1"/>
</dbReference>
<organism evidence="3 4">
    <name type="scientific">Lithospermum erythrorhizon</name>
    <name type="common">Purple gromwell</name>
    <name type="synonym">Lithospermum officinale var. erythrorhizon</name>
    <dbReference type="NCBI Taxonomy" id="34254"/>
    <lineage>
        <taxon>Eukaryota</taxon>
        <taxon>Viridiplantae</taxon>
        <taxon>Streptophyta</taxon>
        <taxon>Embryophyta</taxon>
        <taxon>Tracheophyta</taxon>
        <taxon>Spermatophyta</taxon>
        <taxon>Magnoliopsida</taxon>
        <taxon>eudicotyledons</taxon>
        <taxon>Gunneridae</taxon>
        <taxon>Pentapetalae</taxon>
        <taxon>asterids</taxon>
        <taxon>lamiids</taxon>
        <taxon>Boraginales</taxon>
        <taxon>Boraginaceae</taxon>
        <taxon>Boraginoideae</taxon>
        <taxon>Lithospermeae</taxon>
        <taxon>Lithospermum</taxon>
    </lineage>
</organism>
<evidence type="ECO:0000259" key="2">
    <source>
        <dbReference type="PROSITE" id="PS50144"/>
    </source>
</evidence>
<proteinExistence type="predicted"/>
<comment type="caution">
    <text evidence="3">The sequence shown here is derived from an EMBL/GenBank/DDBJ whole genome shotgun (WGS) entry which is preliminary data.</text>
</comment>
<evidence type="ECO:0000313" key="4">
    <source>
        <dbReference type="Proteomes" id="UP001454036"/>
    </source>
</evidence>
<dbReference type="SUPFAM" id="SSF49599">
    <property type="entry name" value="TRAF domain-like"/>
    <property type="match status" value="1"/>
</dbReference>
<sequence>MDGSSVEEAGVGRSLDSVSNGGHRCQPNEALAEWRSCEQVENGTPSTSPPYLDIDNDNGDGPKLCELYGKYTWKIDNFSQINKRELRSNVFEVGGYKWYILIYPQGCDVRNHLSLFLCVADHDKLRPGWSHFAQFSIAVVNKDPKKSKYSDTLHRFWKKEHDWGWRKFMELSKVVDGFIDADTLVITSQVQVIREIADQPFRCLDCQYRRELIRVYFTNVEQICRRFVEERRAKLGKLIEDKARWSSFSDFWLEMDPITKSRMSWEKTESILKVVVKHFFIEKEVTSTLVMDSLYSGLKALDGQAIKNDKGKLNDAKEIPTPLISIDNDMFVLVDDVLILLKRVAVEPLPPKDAKGPQNRIKEGCSGEDFTKDSVERDERSLTVLGRRTIETFVLSHIFSSKIEVAYQDAVSLKRQEELIREEAASWIAAREQKSKRSVADKEKKSKKKQGKNKQNNRKTKDKGSVDKSSLTVENNIQPASPISEREEYSIEESVAVNAKPSAAGDTSDLSDPIDCVSEELLPDFGDRYESPVRWVTDTSEVNPLVASYTSRVIHSSGVQNELGGKTPSMMDDSSSTCSTDSIQSVVMSVYSNGEHKSQKSVSRGRKQRGKITSLKPDLARSTCNGSSDVGKVSPTKSYKTAASGSQATRLSLSENSKILEQHPAKGEEDQQKRNAKVETVTGRPSQEKTVPLSPSSPSKDPASTAPFMSKRNTNTAVDPIDVRNQVSQCLKQDTESAPLTNSSETNNLVNRSVPFKPLEKPSALLMPAAAKAPEMASASQVPATTRKRESSQCPVMSRPLSAPLIPGSRSAAHVASVVQSTPLLARSVSAVSRLGLEPSSTSQSYSPRSYRNAITGNRGVGISSVHPQSLSTSSAVSSLHSYSQSAAQAPAFSPECSERMGLNTVRPSFSFGMLNQDLLGNGTQSMDNYTMNSGRSIPSDHHSLFSDIWNFDNHHSNSGHILPPDRSSLLREIRNVDVYSPVRCRSQDNLPSEFPACTSSHQSNAAIGDEFPHLDIINDLLNDDIGIDTGTSTTSSFRSASNGSQHLQRLFSYPGEISMLNDIGPSVSSCRFVRTQSHLGDGYPREYGFLGVPFDNVKDTFHNSISNPWPYENGRINGMIPDQWHMAGSNDQSIPSSRGSENDGYSYYHIPNNSNSGINGYGVYRPSS</sequence>
<dbReference type="PANTHER" id="PTHR47477:SF8">
    <property type="entry name" value="TNF RECEPTOR-ASSOCIATED FACTOR HOMOLOG 1A"/>
    <property type="match status" value="1"/>
</dbReference>
<feature type="region of interest" description="Disordered" evidence="1">
    <location>
        <begin position="1"/>
        <end position="26"/>
    </location>
</feature>